<comment type="similarity">
    <text evidence="1">Belongs to the glutaredoxin family.</text>
</comment>
<keyword evidence="1" id="KW-0249">Electron transport</keyword>
<dbReference type="InterPro" id="IPR036249">
    <property type="entry name" value="Thioredoxin-like_sf"/>
</dbReference>
<dbReference type="PANTHER" id="PTHR33558:SF1">
    <property type="entry name" value="GLUTAREDOXIN-LIKE PROTEIN C5ORF63 HOMOLOG"/>
    <property type="match status" value="1"/>
</dbReference>
<dbReference type="Proteomes" id="UP000652761">
    <property type="component" value="Unassembled WGS sequence"/>
</dbReference>
<name>A0A843V9Q2_COLES</name>
<protein>
    <recommendedName>
        <fullName evidence="1">Glutaredoxin-like protein</fullName>
    </recommendedName>
</protein>
<sequence length="139" mass="15267">MAAVSAALRPPAAGFIGRSMAAAPRWPFFRPLASASSASTAGGGRQHRQLVLYTKKGCCLCDGLKEKLEVAFLIGGPHSLSDVQLQVRDIADNPDWERLYQYEIPVLAQVLPDGSELLDDHFELHSRRLDPLQARTEEL</sequence>
<dbReference type="OrthoDB" id="2016230at2759"/>
<accession>A0A843V9Q2</accession>
<gene>
    <name evidence="2" type="ORF">Taro_025258</name>
</gene>
<evidence type="ECO:0000313" key="3">
    <source>
        <dbReference type="Proteomes" id="UP000652761"/>
    </source>
</evidence>
<evidence type="ECO:0000313" key="2">
    <source>
        <dbReference type="EMBL" id="MQL92635.1"/>
    </source>
</evidence>
<reference evidence="2" key="1">
    <citation type="submission" date="2017-07" db="EMBL/GenBank/DDBJ databases">
        <title>Taro Niue Genome Assembly and Annotation.</title>
        <authorList>
            <person name="Atibalentja N."/>
            <person name="Keating K."/>
            <person name="Fields C.J."/>
        </authorList>
    </citation>
    <scope>NUCLEOTIDE SEQUENCE</scope>
    <source>
        <strain evidence="2">Niue_2</strain>
        <tissue evidence="2">Leaf</tissue>
    </source>
</reference>
<dbReference type="InterPro" id="IPR052565">
    <property type="entry name" value="Glutaredoxin-like_YDR286C"/>
</dbReference>
<comment type="caution">
    <text evidence="2">The sequence shown here is derived from an EMBL/GenBank/DDBJ whole genome shotgun (WGS) entry which is preliminary data.</text>
</comment>
<dbReference type="PANTHER" id="PTHR33558">
    <property type="entry name" value="GLUTAREDOXIN-LIKE PROTEIN C5ORF63 HOMOLOG"/>
    <property type="match status" value="1"/>
</dbReference>
<dbReference type="Gene3D" id="3.40.30.10">
    <property type="entry name" value="Glutaredoxin"/>
    <property type="match status" value="1"/>
</dbReference>
<keyword evidence="3" id="KW-1185">Reference proteome</keyword>
<dbReference type="EMBL" id="NMUH01001468">
    <property type="protein sequence ID" value="MQL92635.1"/>
    <property type="molecule type" value="Genomic_DNA"/>
</dbReference>
<organism evidence="2 3">
    <name type="scientific">Colocasia esculenta</name>
    <name type="common">Wild taro</name>
    <name type="synonym">Arum esculentum</name>
    <dbReference type="NCBI Taxonomy" id="4460"/>
    <lineage>
        <taxon>Eukaryota</taxon>
        <taxon>Viridiplantae</taxon>
        <taxon>Streptophyta</taxon>
        <taxon>Embryophyta</taxon>
        <taxon>Tracheophyta</taxon>
        <taxon>Spermatophyta</taxon>
        <taxon>Magnoliopsida</taxon>
        <taxon>Liliopsida</taxon>
        <taxon>Araceae</taxon>
        <taxon>Aroideae</taxon>
        <taxon>Colocasieae</taxon>
        <taxon>Colocasia</taxon>
    </lineage>
</organism>
<evidence type="ECO:0000256" key="1">
    <source>
        <dbReference type="RuleBase" id="RU363082"/>
    </source>
</evidence>
<keyword evidence="1" id="KW-0813">Transport</keyword>
<proteinExistence type="inferred from homology"/>
<dbReference type="Pfam" id="PF05768">
    <property type="entry name" value="Glrx-like"/>
    <property type="match status" value="1"/>
</dbReference>
<dbReference type="InterPro" id="IPR008554">
    <property type="entry name" value="Glutaredoxin-like"/>
</dbReference>
<dbReference type="SUPFAM" id="SSF52833">
    <property type="entry name" value="Thioredoxin-like"/>
    <property type="match status" value="1"/>
</dbReference>
<dbReference type="AlphaFoldDB" id="A0A843V9Q2"/>